<organism evidence="1 2">
    <name type="scientific">Oesophagostomum dentatum</name>
    <name type="common">Nodular worm</name>
    <dbReference type="NCBI Taxonomy" id="61180"/>
    <lineage>
        <taxon>Eukaryota</taxon>
        <taxon>Metazoa</taxon>
        <taxon>Ecdysozoa</taxon>
        <taxon>Nematoda</taxon>
        <taxon>Chromadorea</taxon>
        <taxon>Rhabditida</taxon>
        <taxon>Rhabditina</taxon>
        <taxon>Rhabditomorpha</taxon>
        <taxon>Strongyloidea</taxon>
        <taxon>Strongylidae</taxon>
        <taxon>Oesophagostomum</taxon>
    </lineage>
</organism>
<dbReference type="Proteomes" id="UP000053660">
    <property type="component" value="Unassembled WGS sequence"/>
</dbReference>
<evidence type="ECO:0000313" key="2">
    <source>
        <dbReference type="Proteomes" id="UP000053660"/>
    </source>
</evidence>
<proteinExistence type="predicted"/>
<keyword evidence="2" id="KW-1185">Reference proteome</keyword>
<evidence type="ECO:0000313" key="1">
    <source>
        <dbReference type="EMBL" id="KHJ85327.1"/>
    </source>
</evidence>
<gene>
    <name evidence="1" type="ORF">OESDEN_14951</name>
</gene>
<reference evidence="1 2" key="1">
    <citation type="submission" date="2014-03" db="EMBL/GenBank/DDBJ databases">
        <title>Draft genome of the hookworm Oesophagostomum dentatum.</title>
        <authorList>
            <person name="Mitreva M."/>
        </authorList>
    </citation>
    <scope>NUCLEOTIDE SEQUENCE [LARGE SCALE GENOMIC DNA]</scope>
    <source>
        <strain evidence="1 2">OD-Hann</strain>
    </source>
</reference>
<sequence length="130" mass="14730">MICSRTILHQKQQMSSKTVALAAVMVVARGAMQGSRTLHTGAFTVVQRGKVNSYFPRMWMLLSCGRKFSIKWICWKSSKRHLKSGCSCFAELIHGCLNGPAFTLTCWSFWMSTALSRNRGLFFRRSSIMP</sequence>
<name>A0A0B1SP69_OESDE</name>
<accession>A0A0B1SP69</accession>
<protein>
    <submittedName>
        <fullName evidence="1">Uncharacterized protein</fullName>
    </submittedName>
</protein>
<dbReference type="AlphaFoldDB" id="A0A0B1SP69"/>
<dbReference type="EMBL" id="KN564336">
    <property type="protein sequence ID" value="KHJ85327.1"/>
    <property type="molecule type" value="Genomic_DNA"/>
</dbReference>